<dbReference type="PROSITE" id="PS50263">
    <property type="entry name" value="CN_HYDROLASE"/>
    <property type="match status" value="1"/>
</dbReference>
<organism evidence="2 3">
    <name type="scientific">Archaeoglobus profundus (strain DSM 5631 / JCM 9629 / NBRC 100127 / Av18)</name>
    <dbReference type="NCBI Taxonomy" id="572546"/>
    <lineage>
        <taxon>Archaea</taxon>
        <taxon>Methanobacteriati</taxon>
        <taxon>Methanobacteriota</taxon>
        <taxon>Archaeoglobi</taxon>
        <taxon>Archaeoglobales</taxon>
        <taxon>Archaeoglobaceae</taxon>
        <taxon>Archaeoglobus</taxon>
    </lineage>
</organism>
<name>D2RHR5_ARCPA</name>
<evidence type="ECO:0000313" key="3">
    <source>
        <dbReference type="Proteomes" id="UP000001901"/>
    </source>
</evidence>
<dbReference type="EMBL" id="CP001857">
    <property type="protein sequence ID" value="ADB57840.1"/>
    <property type="molecule type" value="Genomic_DNA"/>
</dbReference>
<dbReference type="RefSeq" id="WP_012940176.1">
    <property type="nucleotide sequence ID" value="NC_013741.1"/>
</dbReference>
<dbReference type="HOGENOM" id="CLU_030130_3_1_2"/>
<dbReference type="InterPro" id="IPR036526">
    <property type="entry name" value="C-N_Hydrolase_sf"/>
</dbReference>
<dbReference type="OrthoDB" id="41015at2157"/>
<gene>
    <name evidence="2" type="ordered locus">Arcpr_0777</name>
</gene>
<protein>
    <submittedName>
        <fullName evidence="2">Nitrilase/cyanide hydratase and apolipoprotein N-acyltransferase</fullName>
    </submittedName>
</protein>
<dbReference type="PaxDb" id="572546-Arcpr_0777"/>
<dbReference type="STRING" id="572546.Arcpr_0777"/>
<proteinExistence type="predicted"/>
<dbReference type="PANTHER" id="PTHR23088:SF27">
    <property type="entry name" value="DEAMINATED GLUTATHIONE AMIDASE"/>
    <property type="match status" value="1"/>
</dbReference>
<dbReference type="SUPFAM" id="SSF56317">
    <property type="entry name" value="Carbon-nitrogen hydrolase"/>
    <property type="match status" value="1"/>
</dbReference>
<reference evidence="2 3" key="1">
    <citation type="journal article" date="2010" name="Stand. Genomic Sci.">
        <title>Complete genome sequence of Archaeoglobus profundus type strain (AV18).</title>
        <authorList>
            <person name="von Jan M."/>
            <person name="Lapidus A."/>
            <person name="Del Rio T.G."/>
            <person name="Copeland A."/>
            <person name="Tice H."/>
            <person name="Cheng J.F."/>
            <person name="Lucas S."/>
            <person name="Chen F."/>
            <person name="Nolan M."/>
            <person name="Goodwin L."/>
            <person name="Han C."/>
            <person name="Pitluck S."/>
            <person name="Liolios K."/>
            <person name="Ivanova N."/>
            <person name="Mavromatis K."/>
            <person name="Ovchinnikova G."/>
            <person name="Chertkov O."/>
            <person name="Pati A."/>
            <person name="Chen A."/>
            <person name="Palaniappan K."/>
            <person name="Land M."/>
            <person name="Hauser L."/>
            <person name="Chang Y.J."/>
            <person name="Jeffries C.D."/>
            <person name="Saunders E."/>
            <person name="Brettin T."/>
            <person name="Detter J.C."/>
            <person name="Chain P."/>
            <person name="Eichinger K."/>
            <person name="Huber H."/>
            <person name="Spring S."/>
            <person name="Rohde M."/>
            <person name="Goker M."/>
            <person name="Wirth R."/>
            <person name="Woyke T."/>
            <person name="Bristow J."/>
            <person name="Eisen J.A."/>
            <person name="Markowitz V."/>
            <person name="Hugenholtz P."/>
            <person name="Kyrpides N.C."/>
            <person name="Klenk H.P."/>
        </authorList>
    </citation>
    <scope>NUCLEOTIDE SEQUENCE [LARGE SCALE GENOMIC DNA]</scope>
    <source>
        <strain evidence="3">DSM 5631 / JCM 9629 / NBRC 100127 / Av18</strain>
    </source>
</reference>
<dbReference type="Pfam" id="PF00795">
    <property type="entry name" value="CN_hydrolase"/>
    <property type="match status" value="1"/>
</dbReference>
<accession>D2RHR5</accession>
<dbReference type="KEGG" id="apo:Arcpr_0777"/>
<dbReference type="InterPro" id="IPR003010">
    <property type="entry name" value="C-N_Hydrolase"/>
</dbReference>
<evidence type="ECO:0000259" key="1">
    <source>
        <dbReference type="PROSITE" id="PS50263"/>
    </source>
</evidence>
<keyword evidence="3" id="KW-1185">Reference proteome</keyword>
<dbReference type="eggNOG" id="arCOG00062">
    <property type="taxonomic scope" value="Archaea"/>
</dbReference>
<dbReference type="Gene3D" id="3.60.110.10">
    <property type="entry name" value="Carbon-nitrogen hydrolase"/>
    <property type="match status" value="1"/>
</dbReference>
<dbReference type="PANTHER" id="PTHR23088">
    <property type="entry name" value="NITRILASE-RELATED"/>
    <property type="match status" value="1"/>
</dbReference>
<evidence type="ECO:0000313" key="2">
    <source>
        <dbReference type="EMBL" id="ADB57840.1"/>
    </source>
</evidence>
<dbReference type="AlphaFoldDB" id="D2RHR5"/>
<dbReference type="GeneID" id="8739437"/>
<feature type="domain" description="CN hydrolase" evidence="1">
    <location>
        <begin position="1"/>
        <end position="220"/>
    </location>
</feature>
<sequence>MRIGLAQLRLENMDKNVRKALDLLRKSKADVVVFPELFNTGYNLENISKSDPKFLIEASKETKAVIIAGIPEKGYNTALVIHRGKILGRHRKTKLFPLLNEHKIFKAGKVVKPIETPFGLFGIMICYELRFPEIARKLVNKGAKILFVIAQFPSERIEHWKVLLRARAIENQVFVVGVNCVNDHCGGYSMVVDPLGNVLKELGDCEAYDEVDINIKYVDEVRKKYPFLNSP</sequence>
<dbReference type="Proteomes" id="UP000001901">
    <property type="component" value="Chromosome"/>
</dbReference>